<name>A0A9X1YN00_9BURK</name>
<dbReference type="GO" id="GO:0009279">
    <property type="term" value="C:cell outer membrane"/>
    <property type="evidence" value="ECO:0007669"/>
    <property type="project" value="UniProtKB-SubCell"/>
</dbReference>
<evidence type="ECO:0000256" key="3">
    <source>
        <dbReference type="ARBA" id="ARBA00023136"/>
    </source>
</evidence>
<dbReference type="InterPro" id="IPR032831">
    <property type="entry name" value="LptM_cons"/>
</dbReference>
<evidence type="ECO:0000256" key="4">
    <source>
        <dbReference type="ARBA" id="ARBA00023139"/>
    </source>
</evidence>
<comment type="caution">
    <text evidence="8">The sequence shown here is derived from an EMBL/GenBank/DDBJ whole genome shotgun (WGS) entry which is preliminary data.</text>
</comment>
<evidence type="ECO:0000256" key="7">
    <source>
        <dbReference type="SAM" id="MobiDB-lite"/>
    </source>
</evidence>
<evidence type="ECO:0000256" key="1">
    <source>
        <dbReference type="ARBA" id="ARBA00004459"/>
    </source>
</evidence>
<dbReference type="AlphaFoldDB" id="A0A9X1YN00"/>
<keyword evidence="6 8" id="KW-0449">Lipoprotein</keyword>
<dbReference type="Pfam" id="PF13627">
    <property type="entry name" value="LptM_cons"/>
    <property type="match status" value="1"/>
</dbReference>
<keyword evidence="9" id="KW-1185">Reference proteome</keyword>
<evidence type="ECO:0000313" key="9">
    <source>
        <dbReference type="Proteomes" id="UP001139353"/>
    </source>
</evidence>
<reference evidence="8" key="1">
    <citation type="submission" date="2021-11" db="EMBL/GenBank/DDBJ databases">
        <title>BS-T2-15 a new species belonging to the Comamonadaceae family isolated from the soil of a French oak forest.</title>
        <authorList>
            <person name="Mieszkin S."/>
            <person name="Alain K."/>
        </authorList>
    </citation>
    <scope>NUCLEOTIDE SEQUENCE</scope>
    <source>
        <strain evidence="8">BS-T2-15</strain>
    </source>
</reference>
<keyword evidence="5" id="KW-0998">Cell outer membrane</keyword>
<keyword evidence="3" id="KW-0472">Membrane</keyword>
<dbReference type="Proteomes" id="UP001139353">
    <property type="component" value="Unassembled WGS sequence"/>
</dbReference>
<keyword evidence="4" id="KW-0564">Palmitate</keyword>
<evidence type="ECO:0000256" key="2">
    <source>
        <dbReference type="ARBA" id="ARBA00022729"/>
    </source>
</evidence>
<keyword evidence="2" id="KW-0732">Signal</keyword>
<dbReference type="NCBIfam" id="NF047847">
    <property type="entry name" value="SS_mature_LptM"/>
    <property type="match status" value="1"/>
</dbReference>
<comment type="subcellular location">
    <subcellularLocation>
        <location evidence="1">Cell outer membrane</location>
        <topology evidence="1">Lipid-anchor</topology>
    </subcellularLocation>
</comment>
<organism evidence="8 9">
    <name type="scientific">Scleromatobacter humisilvae</name>
    <dbReference type="NCBI Taxonomy" id="2897159"/>
    <lineage>
        <taxon>Bacteria</taxon>
        <taxon>Pseudomonadati</taxon>
        <taxon>Pseudomonadota</taxon>
        <taxon>Betaproteobacteria</taxon>
        <taxon>Burkholderiales</taxon>
        <taxon>Sphaerotilaceae</taxon>
        <taxon>Scleromatobacter</taxon>
    </lineage>
</organism>
<evidence type="ECO:0000256" key="6">
    <source>
        <dbReference type="ARBA" id="ARBA00023288"/>
    </source>
</evidence>
<accession>A0A9X1YN00</accession>
<proteinExistence type="predicted"/>
<evidence type="ECO:0000313" key="8">
    <source>
        <dbReference type="EMBL" id="MCK9688991.1"/>
    </source>
</evidence>
<gene>
    <name evidence="8" type="ORF">LPC04_25030</name>
</gene>
<dbReference type="EMBL" id="JAJLJH010000011">
    <property type="protein sequence ID" value="MCK9688991.1"/>
    <property type="molecule type" value="Genomic_DNA"/>
</dbReference>
<sequence>MLALALAACGQKGPLYLPAQAGVAATPASRLPSAPEDGRPAAPLPPMDGASSPGLPPAAK</sequence>
<feature type="region of interest" description="Disordered" evidence="7">
    <location>
        <begin position="22"/>
        <end position="60"/>
    </location>
</feature>
<protein>
    <submittedName>
        <fullName evidence="8">Lipoprotein</fullName>
    </submittedName>
</protein>
<evidence type="ECO:0000256" key="5">
    <source>
        <dbReference type="ARBA" id="ARBA00023237"/>
    </source>
</evidence>